<reference evidence="3 4" key="1">
    <citation type="submission" date="2013-09" db="EMBL/GenBank/DDBJ databases">
        <title>High correlation between genotypes and phenotypes of environmental bacteria Comamonas testosteroni strains.</title>
        <authorList>
            <person name="Liu L."/>
            <person name="Zhu W."/>
            <person name="Xia X."/>
            <person name="Xu B."/>
            <person name="Luo M."/>
            <person name="Wang G."/>
        </authorList>
    </citation>
    <scope>NUCLEOTIDE SEQUENCE [LARGE SCALE GENOMIC DNA]</scope>
    <source>
        <strain evidence="3 4">JL40</strain>
    </source>
</reference>
<organism evidence="3 4">
    <name type="scientific">Comamonas testosteroni</name>
    <name type="common">Pseudomonas testosteroni</name>
    <dbReference type="NCBI Taxonomy" id="285"/>
    <lineage>
        <taxon>Bacteria</taxon>
        <taxon>Pseudomonadati</taxon>
        <taxon>Pseudomonadota</taxon>
        <taxon>Betaproteobacteria</taxon>
        <taxon>Burkholderiales</taxon>
        <taxon>Comamonadaceae</taxon>
        <taxon>Comamonas</taxon>
    </lineage>
</organism>
<dbReference type="EMBL" id="AWOR01000012">
    <property type="protein sequence ID" value="KGH31596.1"/>
    <property type="molecule type" value="Genomic_DNA"/>
</dbReference>
<dbReference type="Pfam" id="PF13099">
    <property type="entry name" value="DUF3944"/>
    <property type="match status" value="1"/>
</dbReference>
<evidence type="ECO:0000313" key="3">
    <source>
        <dbReference type="EMBL" id="KGH31596.1"/>
    </source>
</evidence>
<proteinExistence type="predicted"/>
<name>A0A096FMR7_COMTE</name>
<dbReference type="InterPro" id="IPR025217">
    <property type="entry name" value="DUF3944"/>
</dbReference>
<evidence type="ECO:0000256" key="1">
    <source>
        <dbReference type="SAM" id="Phobius"/>
    </source>
</evidence>
<dbReference type="Proteomes" id="UP000029553">
    <property type="component" value="Unassembled WGS sequence"/>
</dbReference>
<comment type="caution">
    <text evidence="3">The sequence shown here is derived from an EMBL/GenBank/DDBJ whole genome shotgun (WGS) entry which is preliminary data.</text>
</comment>
<keyword evidence="1" id="KW-0812">Transmembrane</keyword>
<accession>A0A096FMR7</accession>
<protein>
    <recommendedName>
        <fullName evidence="2">DUF3944 domain-containing protein</fullName>
    </recommendedName>
</protein>
<evidence type="ECO:0000259" key="2">
    <source>
        <dbReference type="Pfam" id="PF13099"/>
    </source>
</evidence>
<feature type="domain" description="DUF3944" evidence="2">
    <location>
        <begin position="5"/>
        <end position="38"/>
    </location>
</feature>
<dbReference type="RefSeq" id="WP_034365975.1">
    <property type="nucleotide sequence ID" value="NZ_AWOR01000012.1"/>
</dbReference>
<keyword evidence="1" id="KW-1133">Transmembrane helix</keyword>
<gene>
    <name evidence="3" type="ORF">P353_04800</name>
</gene>
<evidence type="ECO:0000313" key="4">
    <source>
        <dbReference type="Proteomes" id="UP000029553"/>
    </source>
</evidence>
<sequence>MAIKYREDPGLKFLSMCDNDDVSNLAQILIYDTDGEKRRTSSILTDPGFTAHLDLPQKWLKSWQVVAGELQLYGGDSVVNLFRGTGVLYEEILSDVCERVGVKLGAEDKEIVQKEAKLIEFLADKAWEKMDEAQRTDFLQKINLLDRFKDAAGLSPVRLALATGGAAAMLLYEYVAGAMLASLGAGLAARFAGPMAAQFIGTRLGAAAFAGPFAVVLGVALTVPMLSGTAYRVTMPAVIQIAYMRKKYLERDVF</sequence>
<feature type="transmembrane region" description="Helical" evidence="1">
    <location>
        <begin position="171"/>
        <end position="192"/>
    </location>
</feature>
<dbReference type="AlphaFoldDB" id="A0A096FMR7"/>
<keyword evidence="1" id="KW-0472">Membrane</keyword>
<feature type="transmembrane region" description="Helical" evidence="1">
    <location>
        <begin position="204"/>
        <end position="226"/>
    </location>
</feature>